<protein>
    <submittedName>
        <fullName evidence="2">GNAT family N-acetyltransferase</fullName>
    </submittedName>
</protein>
<feature type="domain" description="N-acetyltransferase" evidence="1">
    <location>
        <begin position="22"/>
        <end position="171"/>
    </location>
</feature>
<dbReference type="SUPFAM" id="SSF55729">
    <property type="entry name" value="Acyl-CoA N-acyltransferases (Nat)"/>
    <property type="match status" value="1"/>
</dbReference>
<dbReference type="EMBL" id="CP073809">
    <property type="protein sequence ID" value="UTH13370.1"/>
    <property type="molecule type" value="Genomic_DNA"/>
</dbReference>
<sequence>MIDYIKPALEHKSALKAHYKRVITHTFQVDGIDDAEDLQHEIDTKYSYIERYYRQTDVCFIIAKNDKQIIGGIASYRPNSNIDKMMKGKLNHLYEIGSLYVNPAYQGQGIGSTLIRQMQEELRAAGIREFCFDASYTLAIKTWTKMFGPATYVVKDYWGEGGDHHIWVVTL</sequence>
<dbReference type="GO" id="GO:0016747">
    <property type="term" value="F:acyltransferase activity, transferring groups other than amino-acyl groups"/>
    <property type="evidence" value="ECO:0007669"/>
    <property type="project" value="InterPro"/>
</dbReference>
<dbReference type="Pfam" id="PF00583">
    <property type="entry name" value="Acetyltransf_1"/>
    <property type="match status" value="1"/>
</dbReference>
<evidence type="ECO:0000259" key="1">
    <source>
        <dbReference type="PROSITE" id="PS51186"/>
    </source>
</evidence>
<dbReference type="Proteomes" id="UP001057381">
    <property type="component" value="Chromosome"/>
</dbReference>
<dbReference type="InterPro" id="IPR000182">
    <property type="entry name" value="GNAT_dom"/>
</dbReference>
<dbReference type="CDD" id="cd04301">
    <property type="entry name" value="NAT_SF"/>
    <property type="match status" value="1"/>
</dbReference>
<dbReference type="RefSeq" id="WP_254249769.1">
    <property type="nucleotide sequence ID" value="NZ_CP073809.1"/>
</dbReference>
<proteinExistence type="predicted"/>
<name>A0A9Q9BLH9_9STAP</name>
<dbReference type="KEGG" id="mequ:KFV11_08925"/>
<reference evidence="2" key="1">
    <citation type="submission" date="2021-04" db="EMBL/GenBank/DDBJ databases">
        <title>Complete Genome Sequences of Macrococcus spp. from dog and cattle.</title>
        <authorList>
            <person name="Schwendener S."/>
            <person name="Perreten V."/>
        </authorList>
    </citation>
    <scope>NUCLEOTIDE SEQUENCE</scope>
    <source>
        <strain evidence="2">Epi0143-OL</strain>
    </source>
</reference>
<evidence type="ECO:0000313" key="3">
    <source>
        <dbReference type="Proteomes" id="UP001057381"/>
    </source>
</evidence>
<dbReference type="Gene3D" id="3.40.630.30">
    <property type="match status" value="1"/>
</dbReference>
<accession>A0A9Q9BLH9</accession>
<dbReference type="InterPro" id="IPR016181">
    <property type="entry name" value="Acyl_CoA_acyltransferase"/>
</dbReference>
<organism evidence="2 3">
    <name type="scientific">Macrococcus equipercicus</name>
    <dbReference type="NCBI Taxonomy" id="69967"/>
    <lineage>
        <taxon>Bacteria</taxon>
        <taxon>Bacillati</taxon>
        <taxon>Bacillota</taxon>
        <taxon>Bacilli</taxon>
        <taxon>Bacillales</taxon>
        <taxon>Staphylococcaceae</taxon>
        <taxon>Macrococcus</taxon>
    </lineage>
</organism>
<dbReference type="PROSITE" id="PS51186">
    <property type="entry name" value="GNAT"/>
    <property type="match status" value="1"/>
</dbReference>
<gene>
    <name evidence="2" type="ORF">KFV11_08925</name>
</gene>
<evidence type="ECO:0000313" key="2">
    <source>
        <dbReference type="EMBL" id="UTH13370.1"/>
    </source>
</evidence>
<dbReference type="AlphaFoldDB" id="A0A9Q9BLH9"/>